<keyword evidence="2" id="KW-0489">Methyltransferase</keyword>
<dbReference type="InterPro" id="IPR036724">
    <property type="entry name" value="Cobalamin-bd_sf"/>
</dbReference>
<keyword evidence="4" id="KW-0949">S-adenosyl-L-methionine</keyword>
<dbReference type="AlphaFoldDB" id="A0A0G0JXG0"/>
<comment type="cofactor">
    <cofactor evidence="1">
        <name>[4Fe-4S] cluster</name>
        <dbReference type="ChEBI" id="CHEBI:49883"/>
    </cofactor>
</comment>
<proteinExistence type="predicted"/>
<dbReference type="PROSITE" id="PS51332">
    <property type="entry name" value="B12_BINDING"/>
    <property type="match status" value="1"/>
</dbReference>
<name>A0A0G0JXG0_9BACT</name>
<evidence type="ECO:0000256" key="4">
    <source>
        <dbReference type="ARBA" id="ARBA00022691"/>
    </source>
</evidence>
<comment type="caution">
    <text evidence="10">The sequence shown here is derived from an EMBL/GenBank/DDBJ whole genome shotgun (WGS) entry which is preliminary data.</text>
</comment>
<dbReference type="SFLD" id="SFLDG01082">
    <property type="entry name" value="B12-binding_domain_containing"/>
    <property type="match status" value="1"/>
</dbReference>
<dbReference type="GO" id="GO:0003824">
    <property type="term" value="F:catalytic activity"/>
    <property type="evidence" value="ECO:0007669"/>
    <property type="project" value="InterPro"/>
</dbReference>
<evidence type="ECO:0000256" key="5">
    <source>
        <dbReference type="ARBA" id="ARBA00022723"/>
    </source>
</evidence>
<protein>
    <submittedName>
        <fullName evidence="10">Uncharacterized protein</fullName>
    </submittedName>
</protein>
<dbReference type="InterPro" id="IPR006638">
    <property type="entry name" value="Elp3/MiaA/NifB-like_rSAM"/>
</dbReference>
<dbReference type="GO" id="GO:0031419">
    <property type="term" value="F:cobalamin binding"/>
    <property type="evidence" value="ECO:0007669"/>
    <property type="project" value="InterPro"/>
</dbReference>
<reference evidence="10 11" key="1">
    <citation type="journal article" date="2015" name="Nature">
        <title>rRNA introns, odd ribosomes, and small enigmatic genomes across a large radiation of phyla.</title>
        <authorList>
            <person name="Brown C.T."/>
            <person name="Hug L.A."/>
            <person name="Thomas B.C."/>
            <person name="Sharon I."/>
            <person name="Castelle C.J."/>
            <person name="Singh A."/>
            <person name="Wilkins M.J."/>
            <person name="Williams K.H."/>
            <person name="Banfield J.F."/>
        </authorList>
    </citation>
    <scope>NUCLEOTIDE SEQUENCE [LARGE SCALE GENOMIC DNA]</scope>
</reference>
<dbReference type="InterPro" id="IPR023404">
    <property type="entry name" value="rSAM_horseshoe"/>
</dbReference>
<feature type="domain" description="Radical SAM core" evidence="9">
    <location>
        <begin position="195"/>
        <end position="425"/>
    </location>
</feature>
<evidence type="ECO:0000256" key="7">
    <source>
        <dbReference type="ARBA" id="ARBA00023014"/>
    </source>
</evidence>
<dbReference type="Gene3D" id="3.40.50.280">
    <property type="entry name" value="Cobalamin-binding domain"/>
    <property type="match status" value="1"/>
</dbReference>
<evidence type="ECO:0000313" key="11">
    <source>
        <dbReference type="Proteomes" id="UP000034022"/>
    </source>
</evidence>
<dbReference type="Gene3D" id="3.80.30.20">
    <property type="entry name" value="tm_1862 like domain"/>
    <property type="match status" value="1"/>
</dbReference>
<evidence type="ECO:0000256" key="2">
    <source>
        <dbReference type="ARBA" id="ARBA00022603"/>
    </source>
</evidence>
<evidence type="ECO:0000256" key="1">
    <source>
        <dbReference type="ARBA" id="ARBA00001966"/>
    </source>
</evidence>
<dbReference type="Proteomes" id="UP000034022">
    <property type="component" value="Unassembled WGS sequence"/>
</dbReference>
<dbReference type="GO" id="GO:0051539">
    <property type="term" value="F:4 iron, 4 sulfur cluster binding"/>
    <property type="evidence" value="ECO:0007669"/>
    <property type="project" value="UniProtKB-KW"/>
</dbReference>
<evidence type="ECO:0000259" key="8">
    <source>
        <dbReference type="PROSITE" id="PS51332"/>
    </source>
</evidence>
<dbReference type="GO" id="GO:0046872">
    <property type="term" value="F:metal ion binding"/>
    <property type="evidence" value="ECO:0007669"/>
    <property type="project" value="UniProtKB-KW"/>
</dbReference>
<dbReference type="Pfam" id="PF02310">
    <property type="entry name" value="B12-binding"/>
    <property type="match status" value="1"/>
</dbReference>
<dbReference type="CDD" id="cd01335">
    <property type="entry name" value="Radical_SAM"/>
    <property type="match status" value="1"/>
</dbReference>
<evidence type="ECO:0000313" key="10">
    <source>
        <dbReference type="EMBL" id="KKQ71272.1"/>
    </source>
</evidence>
<keyword evidence="6" id="KW-0408">Iron</keyword>
<evidence type="ECO:0000256" key="6">
    <source>
        <dbReference type="ARBA" id="ARBA00023004"/>
    </source>
</evidence>
<dbReference type="PANTHER" id="PTHR43409:SF7">
    <property type="entry name" value="BLL1977 PROTEIN"/>
    <property type="match status" value="1"/>
</dbReference>
<dbReference type="PROSITE" id="PS51918">
    <property type="entry name" value="RADICAL_SAM"/>
    <property type="match status" value="1"/>
</dbReference>
<dbReference type="InterPro" id="IPR007197">
    <property type="entry name" value="rSAM"/>
</dbReference>
<evidence type="ECO:0000256" key="3">
    <source>
        <dbReference type="ARBA" id="ARBA00022679"/>
    </source>
</evidence>
<dbReference type="SUPFAM" id="SSF102114">
    <property type="entry name" value="Radical SAM enzymes"/>
    <property type="match status" value="1"/>
</dbReference>
<sequence>MNILLINPPYFNVYKGYEKAAKIGAAYPPIGILYLASKLVSDGHNAKVLDAAVEYLSPENLIEKVIEFEPSLVGITATTPLFHVAAVIAKNIKKIKNIPIVIGGFHVTILREKALINHPEFDFACIGQGEYTLSELARAIENNIDPKSIQGLIINKNGEIIITSPRPRLENLDELPFPIRPSADKSPYLWAPPKKGVVPITSIMTQRGCPFQCVFCSQQSMYGNRVTYRDINKVLDELEYIVNELGYKHVIFLDDTLIIKREKMVQLCAGIKERNLEFTWEGMARANLVDEEIIKTMAKVGLNRISFGIESGDEETLIRIKKGVTTAQMRQAYKWAKEAGIETRGSAIIGHPGETSKSAWKTIEFLRSLKHLDQAYINIMVPYPGTPVFEMAKAGQAGYRLLSEDFENYVRYNDAVLEVNDLTVKKLKRLQNIGLWLFYLTPHRIYYNLRRAGLKNGFIMAFAMLKGLLSRSKKT</sequence>
<keyword evidence="7" id="KW-0411">Iron-sulfur</keyword>
<dbReference type="EMBL" id="LBUU01000001">
    <property type="protein sequence ID" value="KKQ71272.1"/>
    <property type="molecule type" value="Genomic_DNA"/>
</dbReference>
<evidence type="ECO:0000259" key="9">
    <source>
        <dbReference type="PROSITE" id="PS51918"/>
    </source>
</evidence>
<dbReference type="SUPFAM" id="SSF52242">
    <property type="entry name" value="Cobalamin (vitamin B12)-binding domain"/>
    <property type="match status" value="1"/>
</dbReference>
<organism evidence="10 11">
    <name type="scientific">Candidatus Falkowbacteria bacterium GW2011_GWE1_38_31</name>
    <dbReference type="NCBI Taxonomy" id="1618638"/>
    <lineage>
        <taxon>Bacteria</taxon>
        <taxon>Candidatus Falkowiibacteriota</taxon>
    </lineage>
</organism>
<dbReference type="InterPro" id="IPR051198">
    <property type="entry name" value="BchE-like"/>
</dbReference>
<keyword evidence="3" id="KW-0808">Transferase</keyword>
<dbReference type="SMART" id="SM00729">
    <property type="entry name" value="Elp3"/>
    <property type="match status" value="1"/>
</dbReference>
<accession>A0A0G0JXG0</accession>
<gene>
    <name evidence="10" type="ORF">US91_C0001G0199</name>
</gene>
<dbReference type="PANTHER" id="PTHR43409">
    <property type="entry name" value="ANAEROBIC MAGNESIUM-PROTOPORPHYRIN IX MONOMETHYL ESTER CYCLASE-RELATED"/>
    <property type="match status" value="1"/>
</dbReference>
<dbReference type="InterPro" id="IPR034466">
    <property type="entry name" value="Methyltransferase_Class_B"/>
</dbReference>
<dbReference type="SFLD" id="SFLDS00029">
    <property type="entry name" value="Radical_SAM"/>
    <property type="match status" value="1"/>
</dbReference>
<dbReference type="InterPro" id="IPR006158">
    <property type="entry name" value="Cobalamin-bd"/>
</dbReference>
<dbReference type="Pfam" id="PF04055">
    <property type="entry name" value="Radical_SAM"/>
    <property type="match status" value="1"/>
</dbReference>
<dbReference type="InterPro" id="IPR058240">
    <property type="entry name" value="rSAM_sf"/>
</dbReference>
<dbReference type="GO" id="GO:0005829">
    <property type="term" value="C:cytosol"/>
    <property type="evidence" value="ECO:0007669"/>
    <property type="project" value="TreeGrafter"/>
</dbReference>
<feature type="domain" description="B12-binding" evidence="8">
    <location>
        <begin position="15"/>
        <end position="147"/>
    </location>
</feature>
<dbReference type="CDD" id="cd02068">
    <property type="entry name" value="radical_SAM_B12_BD"/>
    <property type="match status" value="1"/>
</dbReference>
<keyword evidence="5" id="KW-0479">Metal-binding</keyword>
<dbReference type="SFLD" id="SFLDG01123">
    <property type="entry name" value="methyltransferase_(Class_B)"/>
    <property type="match status" value="1"/>
</dbReference>